<reference evidence="6 8" key="1">
    <citation type="submission" date="2013-03" db="EMBL/GenBank/DDBJ databases">
        <title>The Genome Sequence of Enterococcus avium ATCC_14025 (Illumina only assembly).</title>
        <authorList>
            <consortium name="The Broad Institute Genomics Platform"/>
            <consortium name="The Broad Institute Genome Sequencing Center for Infectious Disease"/>
            <person name="Earl A."/>
            <person name="Russ C."/>
            <person name="Gilmore M."/>
            <person name="Surin D."/>
            <person name="Walker B."/>
            <person name="Young S."/>
            <person name="Zeng Q."/>
            <person name="Gargeya S."/>
            <person name="Fitzgerald M."/>
            <person name="Haas B."/>
            <person name="Abouelleil A."/>
            <person name="Allen A.W."/>
            <person name="Alvarado L."/>
            <person name="Arachchi H.M."/>
            <person name="Berlin A.M."/>
            <person name="Chapman S.B."/>
            <person name="Gainer-Dewar J."/>
            <person name="Goldberg J."/>
            <person name="Griggs A."/>
            <person name="Gujja S."/>
            <person name="Hansen M."/>
            <person name="Howarth C."/>
            <person name="Imamovic A."/>
            <person name="Ireland A."/>
            <person name="Larimer J."/>
            <person name="McCowan C."/>
            <person name="Murphy C."/>
            <person name="Pearson M."/>
            <person name="Poon T.W."/>
            <person name="Priest M."/>
            <person name="Roberts A."/>
            <person name="Saif S."/>
            <person name="Shea T."/>
            <person name="Sisk P."/>
            <person name="Sykes S."/>
            <person name="Wortman J."/>
            <person name="Nusbaum C."/>
            <person name="Birren B."/>
        </authorList>
    </citation>
    <scope>NUCLEOTIDE SEQUENCE [LARGE SCALE GENOMIC DNA]</scope>
    <source>
        <strain evidence="6 8">ATCC 14025</strain>
    </source>
</reference>
<evidence type="ECO:0000313" key="7">
    <source>
        <dbReference type="EMBL" id="EOU21962.1"/>
    </source>
</evidence>
<evidence type="ECO:0000256" key="4">
    <source>
        <dbReference type="ARBA" id="ARBA00023239"/>
    </source>
</evidence>
<keyword evidence="2" id="KW-0210">Decarboxylase</keyword>
<dbReference type="EMBL" id="AHYV01000027">
    <property type="protein sequence ID" value="EOT44092.1"/>
    <property type="molecule type" value="Genomic_DNA"/>
</dbReference>
<evidence type="ECO:0000259" key="5">
    <source>
        <dbReference type="Pfam" id="PF01370"/>
    </source>
</evidence>
<accession>A0AAV3J1V8</accession>
<evidence type="ECO:0000256" key="2">
    <source>
        <dbReference type="ARBA" id="ARBA00022793"/>
    </source>
</evidence>
<comment type="caution">
    <text evidence="7">The sequence shown here is derived from an EMBL/GenBank/DDBJ whole genome shotgun (WGS) entry which is preliminary data.</text>
</comment>
<dbReference type="RefSeq" id="WP_016180598.1">
    <property type="nucleotide sequence ID" value="NZ_KE136364.1"/>
</dbReference>
<dbReference type="Gene3D" id="3.40.50.720">
    <property type="entry name" value="NAD(P)-binding Rossmann-like Domain"/>
    <property type="match status" value="1"/>
</dbReference>
<evidence type="ECO:0000313" key="8">
    <source>
        <dbReference type="Proteomes" id="UP000014104"/>
    </source>
</evidence>
<dbReference type="GO" id="GO:0070403">
    <property type="term" value="F:NAD+ binding"/>
    <property type="evidence" value="ECO:0007669"/>
    <property type="project" value="InterPro"/>
</dbReference>
<dbReference type="GO" id="GO:0048040">
    <property type="term" value="F:UDP-glucuronate decarboxylase activity"/>
    <property type="evidence" value="ECO:0007669"/>
    <property type="project" value="TreeGrafter"/>
</dbReference>
<comment type="cofactor">
    <cofactor evidence="1">
        <name>NAD(+)</name>
        <dbReference type="ChEBI" id="CHEBI:57540"/>
    </cofactor>
</comment>
<reference evidence="7 9" key="2">
    <citation type="submission" date="2013-03" db="EMBL/GenBank/DDBJ databases">
        <title>The Genome Sequence of Enterococcus avium ATCC_14025 (PacBio/Illumina hybrid assembly).</title>
        <authorList>
            <consortium name="The Broad Institute Genomics Platform"/>
            <consortium name="The Broad Institute Genome Sequencing Center for Infectious Disease"/>
            <person name="Earl A."/>
            <person name="Russ C."/>
            <person name="Gilmore M."/>
            <person name="Surin D."/>
            <person name="Walker B."/>
            <person name="Young S."/>
            <person name="Zeng Q."/>
            <person name="Gargeya S."/>
            <person name="Fitzgerald M."/>
            <person name="Haas B."/>
            <person name="Abouelleil A."/>
            <person name="Allen A.W."/>
            <person name="Alvarado L."/>
            <person name="Arachchi H.M."/>
            <person name="Berlin A.M."/>
            <person name="Chapman S.B."/>
            <person name="Gainer-Dewar J."/>
            <person name="Goldberg J."/>
            <person name="Griggs A."/>
            <person name="Gujja S."/>
            <person name="Hansen M."/>
            <person name="Howarth C."/>
            <person name="Imamovic A."/>
            <person name="Ireland A."/>
            <person name="Larimer J."/>
            <person name="McCowan C."/>
            <person name="Murphy C."/>
            <person name="Pearson M."/>
            <person name="Poon T.W."/>
            <person name="Priest M."/>
            <person name="Roberts A."/>
            <person name="Saif S."/>
            <person name="Shea T."/>
            <person name="Sisk P."/>
            <person name="Sykes S."/>
            <person name="Wortman J."/>
            <person name="Nusbaum C."/>
            <person name="Birren B."/>
        </authorList>
    </citation>
    <scope>NUCLEOTIDE SEQUENCE [LARGE SCALE GENOMIC DNA]</scope>
    <source>
        <strain evidence="7 9">ATCC 14025</strain>
    </source>
</reference>
<dbReference type="Pfam" id="PF01370">
    <property type="entry name" value="Epimerase"/>
    <property type="match status" value="1"/>
</dbReference>
<evidence type="ECO:0000256" key="1">
    <source>
        <dbReference type="ARBA" id="ARBA00001911"/>
    </source>
</evidence>
<gene>
    <name evidence="7" type="ORF">I570_02164</name>
    <name evidence="6" type="ORF">OMU_02751</name>
</gene>
<keyword evidence="8" id="KW-1185">Reference proteome</keyword>
<dbReference type="Proteomes" id="UP000014107">
    <property type="component" value="Unassembled WGS sequence"/>
</dbReference>
<dbReference type="InterPro" id="IPR001509">
    <property type="entry name" value="Epimerase_deHydtase"/>
</dbReference>
<feature type="domain" description="NAD-dependent epimerase/dehydratase" evidence="5">
    <location>
        <begin position="30"/>
        <end position="273"/>
    </location>
</feature>
<sequence>MLQSNSIYMDDILTVSKDLASLNIKNKRFLILGATGLIGRFFIDVLMYGNKLYGLQNTIIGVGRNRNKLLKLFPDYTDDAFFDVIEFDINKRLPSDLSCDYILQAASNTHPKAYATDPIGTITTNIIGTQNILEFAREKKVERTIFFSSVEIYGENRQDVKYFDESYMGYIDCNTLRAGYSESKRTSEALCQAYISKYNLDIVIARISRVFGPTVDLRDSKASTQFILNGANNQDVILKSKGDQLFSYSYVGDVVSALLTLIKKGTKGEAYNIKGLDSDVTLREFAESIASYSSKKVIFELPDEIEKKGFSTANVALLDDKKIKSLGWTPKFNFKESLEKTIEILKKELFS</sequence>
<dbReference type="Proteomes" id="UP000014104">
    <property type="component" value="Unassembled WGS sequence"/>
</dbReference>
<dbReference type="SUPFAM" id="SSF51735">
    <property type="entry name" value="NAD(P)-binding Rossmann-fold domains"/>
    <property type="match status" value="1"/>
</dbReference>
<evidence type="ECO:0000313" key="9">
    <source>
        <dbReference type="Proteomes" id="UP000014107"/>
    </source>
</evidence>
<protein>
    <recommendedName>
        <fullName evidence="5">NAD-dependent epimerase/dehydratase domain-containing protein</fullName>
    </recommendedName>
</protein>
<dbReference type="EMBL" id="ASWL01000003">
    <property type="protein sequence ID" value="EOU21962.1"/>
    <property type="molecule type" value="Genomic_DNA"/>
</dbReference>
<keyword evidence="4" id="KW-0456">Lyase</keyword>
<dbReference type="AlphaFoldDB" id="A0AAV3J1V8"/>
<dbReference type="GO" id="GO:0005737">
    <property type="term" value="C:cytoplasm"/>
    <property type="evidence" value="ECO:0007669"/>
    <property type="project" value="TreeGrafter"/>
</dbReference>
<dbReference type="InterPro" id="IPR036291">
    <property type="entry name" value="NAD(P)-bd_dom_sf"/>
</dbReference>
<evidence type="ECO:0000256" key="3">
    <source>
        <dbReference type="ARBA" id="ARBA00023027"/>
    </source>
</evidence>
<proteinExistence type="predicted"/>
<dbReference type="GO" id="GO:0042732">
    <property type="term" value="P:D-xylose metabolic process"/>
    <property type="evidence" value="ECO:0007669"/>
    <property type="project" value="InterPro"/>
</dbReference>
<evidence type="ECO:0000313" key="6">
    <source>
        <dbReference type="EMBL" id="EOT44092.1"/>
    </source>
</evidence>
<name>A0AAV3J1V8_ENTAV</name>
<organism evidence="7 9">
    <name type="scientific">Enterococcus avium ATCC 14025</name>
    <dbReference type="NCBI Taxonomy" id="1140002"/>
    <lineage>
        <taxon>Bacteria</taxon>
        <taxon>Bacillati</taxon>
        <taxon>Bacillota</taxon>
        <taxon>Bacilli</taxon>
        <taxon>Lactobacillales</taxon>
        <taxon>Enterococcaceae</taxon>
        <taxon>Enterococcus</taxon>
    </lineage>
</organism>
<dbReference type="PANTHER" id="PTHR43078">
    <property type="entry name" value="UDP-GLUCURONIC ACID DECARBOXYLASE-RELATED"/>
    <property type="match status" value="1"/>
</dbReference>
<dbReference type="InterPro" id="IPR044516">
    <property type="entry name" value="UXS-like"/>
</dbReference>
<keyword evidence="3" id="KW-0520">NAD</keyword>
<dbReference type="PANTHER" id="PTHR43078:SF6">
    <property type="entry name" value="UDP-GLUCURONIC ACID DECARBOXYLASE 1"/>
    <property type="match status" value="1"/>
</dbReference>